<feature type="compositionally biased region" description="Low complexity" evidence="1">
    <location>
        <begin position="22"/>
        <end position="33"/>
    </location>
</feature>
<comment type="caution">
    <text evidence="2">The sequence shown here is derived from an EMBL/GenBank/DDBJ whole genome shotgun (WGS) entry which is preliminary data.</text>
</comment>
<dbReference type="EMBL" id="MLJW01003793">
    <property type="protein sequence ID" value="OIQ71296.1"/>
    <property type="molecule type" value="Genomic_DNA"/>
</dbReference>
<feature type="compositionally biased region" description="Polar residues" evidence="1">
    <location>
        <begin position="1"/>
        <end position="14"/>
    </location>
</feature>
<dbReference type="AlphaFoldDB" id="A0A1J5PKG3"/>
<evidence type="ECO:0000313" key="2">
    <source>
        <dbReference type="EMBL" id="OIQ71296.1"/>
    </source>
</evidence>
<proteinExistence type="predicted"/>
<gene>
    <name evidence="2" type="ORF">GALL_470910</name>
</gene>
<sequence length="33" mass="3707">MGEYTNSGTVNNRHTQNRLRMSRAMARASMPAP</sequence>
<name>A0A1J5PKG3_9ZZZZ</name>
<accession>A0A1J5PKG3</accession>
<feature type="region of interest" description="Disordered" evidence="1">
    <location>
        <begin position="1"/>
        <end position="33"/>
    </location>
</feature>
<reference evidence="2" key="1">
    <citation type="submission" date="2016-10" db="EMBL/GenBank/DDBJ databases">
        <title>Sequence of Gallionella enrichment culture.</title>
        <authorList>
            <person name="Poehlein A."/>
            <person name="Muehling M."/>
            <person name="Daniel R."/>
        </authorList>
    </citation>
    <scope>NUCLEOTIDE SEQUENCE</scope>
</reference>
<evidence type="ECO:0000256" key="1">
    <source>
        <dbReference type="SAM" id="MobiDB-lite"/>
    </source>
</evidence>
<protein>
    <submittedName>
        <fullName evidence="2">Uncharacterized protein</fullName>
    </submittedName>
</protein>
<organism evidence="2">
    <name type="scientific">mine drainage metagenome</name>
    <dbReference type="NCBI Taxonomy" id="410659"/>
    <lineage>
        <taxon>unclassified sequences</taxon>
        <taxon>metagenomes</taxon>
        <taxon>ecological metagenomes</taxon>
    </lineage>
</organism>